<gene>
    <name evidence="1" type="ORF">DICVIV_08749</name>
</gene>
<proteinExistence type="predicted"/>
<reference evidence="1 2" key="1">
    <citation type="submission" date="2013-11" db="EMBL/GenBank/DDBJ databases">
        <title>Draft genome of the bovine lungworm Dictyocaulus viviparus.</title>
        <authorList>
            <person name="Mitreva M."/>
        </authorList>
    </citation>
    <scope>NUCLEOTIDE SEQUENCE [LARGE SCALE GENOMIC DNA]</scope>
    <source>
        <strain evidence="1 2">HannoverDv2000</strain>
    </source>
</reference>
<keyword evidence="2" id="KW-1185">Reference proteome</keyword>
<dbReference type="EMBL" id="KN716420">
    <property type="protein sequence ID" value="KJH45208.1"/>
    <property type="molecule type" value="Genomic_DNA"/>
</dbReference>
<organism evidence="1 2">
    <name type="scientific">Dictyocaulus viviparus</name>
    <name type="common">Bovine lungworm</name>
    <dbReference type="NCBI Taxonomy" id="29172"/>
    <lineage>
        <taxon>Eukaryota</taxon>
        <taxon>Metazoa</taxon>
        <taxon>Ecdysozoa</taxon>
        <taxon>Nematoda</taxon>
        <taxon>Chromadorea</taxon>
        <taxon>Rhabditida</taxon>
        <taxon>Rhabditina</taxon>
        <taxon>Rhabditomorpha</taxon>
        <taxon>Strongyloidea</taxon>
        <taxon>Metastrongylidae</taxon>
        <taxon>Dictyocaulus</taxon>
    </lineage>
</organism>
<evidence type="ECO:0000313" key="1">
    <source>
        <dbReference type="EMBL" id="KJH45208.1"/>
    </source>
</evidence>
<reference evidence="2" key="2">
    <citation type="journal article" date="2016" name="Sci. Rep.">
        <title>Dictyocaulus viviparus genome, variome and transcriptome elucidate lungworm biology and support future intervention.</title>
        <authorList>
            <person name="McNulty S.N."/>
            <person name="Strube C."/>
            <person name="Rosa B.A."/>
            <person name="Martin J.C."/>
            <person name="Tyagi R."/>
            <person name="Choi Y.J."/>
            <person name="Wang Q."/>
            <person name="Hallsworth Pepin K."/>
            <person name="Zhang X."/>
            <person name="Ozersky P."/>
            <person name="Wilson R.K."/>
            <person name="Sternberg P.W."/>
            <person name="Gasser R.B."/>
            <person name="Mitreva M."/>
        </authorList>
    </citation>
    <scope>NUCLEOTIDE SEQUENCE [LARGE SCALE GENOMIC DNA]</scope>
    <source>
        <strain evidence="2">HannoverDv2000</strain>
    </source>
</reference>
<name>A0A0D8XKT1_DICVI</name>
<evidence type="ECO:0000313" key="2">
    <source>
        <dbReference type="Proteomes" id="UP000053766"/>
    </source>
</evidence>
<dbReference type="Proteomes" id="UP000053766">
    <property type="component" value="Unassembled WGS sequence"/>
</dbReference>
<dbReference type="AlphaFoldDB" id="A0A0D8XKT1"/>
<dbReference type="OrthoDB" id="5852581at2759"/>
<sequence>MHQPISLWRLAEHFSTRPIPGKYSCPTQASNMFAHLADDFQQDPCQRRWKFELPNHYIARDNENKKIMDIGTWNLEALLPGESHDCLH</sequence>
<accession>A0A0D8XKT1</accession>
<protein>
    <submittedName>
        <fullName evidence="1">Transthyretin-like family protein</fullName>
    </submittedName>
</protein>
<dbReference type="STRING" id="29172.A0A0D8XKT1"/>